<accession>A0ABD1V5J5</accession>
<dbReference type="EMBL" id="JBFOLK010000002">
    <property type="protein sequence ID" value="KAL2532588.1"/>
    <property type="molecule type" value="Genomic_DNA"/>
</dbReference>
<feature type="compositionally biased region" description="Basic residues" evidence="1">
    <location>
        <begin position="96"/>
        <end position="106"/>
    </location>
</feature>
<dbReference type="Proteomes" id="UP001604336">
    <property type="component" value="Unassembled WGS sequence"/>
</dbReference>
<reference evidence="4" key="1">
    <citation type="submission" date="2024-07" db="EMBL/GenBank/DDBJ databases">
        <title>Two chromosome-level genome assemblies of Korean endemic species Abeliophyllum distichum and Forsythia ovata (Oleaceae).</title>
        <authorList>
            <person name="Jang H."/>
        </authorList>
    </citation>
    <scope>NUCLEOTIDE SEQUENCE [LARGE SCALE GENOMIC DNA]</scope>
</reference>
<keyword evidence="4" id="KW-1185">Reference proteome</keyword>
<dbReference type="Gene3D" id="2.40.50.140">
    <property type="entry name" value="Nucleic acid-binding proteins"/>
    <property type="match status" value="1"/>
</dbReference>
<protein>
    <recommendedName>
        <fullName evidence="2">Replication protein A 70 kDa DNA-binding subunit B/D first OB fold domain-containing protein</fullName>
    </recommendedName>
</protein>
<organism evidence="3 4">
    <name type="scientific">Abeliophyllum distichum</name>
    <dbReference type="NCBI Taxonomy" id="126358"/>
    <lineage>
        <taxon>Eukaryota</taxon>
        <taxon>Viridiplantae</taxon>
        <taxon>Streptophyta</taxon>
        <taxon>Embryophyta</taxon>
        <taxon>Tracheophyta</taxon>
        <taxon>Spermatophyta</taxon>
        <taxon>Magnoliopsida</taxon>
        <taxon>eudicotyledons</taxon>
        <taxon>Gunneridae</taxon>
        <taxon>Pentapetalae</taxon>
        <taxon>asterids</taxon>
        <taxon>lamiids</taxon>
        <taxon>Lamiales</taxon>
        <taxon>Oleaceae</taxon>
        <taxon>Forsythieae</taxon>
        <taxon>Abeliophyllum</taxon>
    </lineage>
</organism>
<feature type="domain" description="Replication protein A 70 kDa DNA-binding subunit B/D first OB fold" evidence="2">
    <location>
        <begin position="4"/>
        <end position="50"/>
    </location>
</feature>
<dbReference type="AlphaFoldDB" id="A0ABD1V5J5"/>
<name>A0ABD1V5J5_9LAMI</name>
<evidence type="ECO:0000313" key="4">
    <source>
        <dbReference type="Proteomes" id="UP001604336"/>
    </source>
</evidence>
<dbReference type="InterPro" id="IPR003871">
    <property type="entry name" value="RFA1B/D_OB_1st"/>
</dbReference>
<feature type="region of interest" description="Disordered" evidence="1">
    <location>
        <begin position="83"/>
        <end position="106"/>
    </location>
</feature>
<evidence type="ECO:0000256" key="1">
    <source>
        <dbReference type="SAM" id="MobiDB-lite"/>
    </source>
</evidence>
<comment type="caution">
    <text evidence="3">The sequence shown here is derived from an EMBL/GenBank/DDBJ whole genome shotgun (WGS) entry which is preliminary data.</text>
</comment>
<gene>
    <name evidence="3" type="ORF">Adt_05939</name>
</gene>
<dbReference type="InterPro" id="IPR012340">
    <property type="entry name" value="NA-bd_OB-fold"/>
</dbReference>
<feature type="region of interest" description="Disordered" evidence="1">
    <location>
        <begin position="49"/>
        <end position="68"/>
    </location>
</feature>
<evidence type="ECO:0000259" key="2">
    <source>
        <dbReference type="Pfam" id="PF02721"/>
    </source>
</evidence>
<sequence length="106" mass="12075">MAGQYHFISEVDSTKTQWRLKVRVVRVWEVPCFDNKAETNSLEMVFADSQDSVSDSVENTPNKTPTKRSYVCKGDVCESENEILDGEPSTQTSSNKIRKVVKKEKE</sequence>
<dbReference type="Pfam" id="PF02721">
    <property type="entry name" value="DUF223"/>
    <property type="match status" value="1"/>
</dbReference>
<feature type="compositionally biased region" description="Polar residues" evidence="1">
    <location>
        <begin position="49"/>
        <end position="64"/>
    </location>
</feature>
<evidence type="ECO:0000313" key="3">
    <source>
        <dbReference type="EMBL" id="KAL2532588.1"/>
    </source>
</evidence>
<proteinExistence type="predicted"/>